<evidence type="ECO:0000256" key="3">
    <source>
        <dbReference type="ARBA" id="ARBA00022833"/>
    </source>
</evidence>
<dbReference type="InParanoid" id="A0A078B9J6"/>
<accession>A0A078B9J6</accession>
<dbReference type="PANTHER" id="PTHR46210">
    <property type="entry name" value="FHA DOMAIN-CONTAINING PROTEIN"/>
    <property type="match status" value="1"/>
</dbReference>
<feature type="region of interest" description="Disordered" evidence="5">
    <location>
        <begin position="180"/>
        <end position="203"/>
    </location>
</feature>
<dbReference type="SUPFAM" id="SSF49879">
    <property type="entry name" value="SMAD/FHA domain"/>
    <property type="match status" value="1"/>
</dbReference>
<dbReference type="PROSITE" id="PS50006">
    <property type="entry name" value="FHA_DOMAIN"/>
    <property type="match status" value="1"/>
</dbReference>
<evidence type="ECO:0000259" key="7">
    <source>
        <dbReference type="PROSITE" id="PS51292"/>
    </source>
</evidence>
<evidence type="ECO:0000313" key="9">
    <source>
        <dbReference type="Proteomes" id="UP000039865"/>
    </source>
</evidence>
<keyword evidence="9" id="KW-1185">Reference proteome</keyword>
<feature type="coiled-coil region" evidence="4">
    <location>
        <begin position="822"/>
        <end position="849"/>
    </location>
</feature>
<dbReference type="InterPro" id="IPR008984">
    <property type="entry name" value="SMAD_FHA_dom_sf"/>
</dbReference>
<dbReference type="InterPro" id="IPR013083">
    <property type="entry name" value="Znf_RING/FYVE/PHD"/>
</dbReference>
<keyword evidence="1" id="KW-0479">Metal-binding</keyword>
<dbReference type="EMBL" id="CCKQ01019089">
    <property type="protein sequence ID" value="CDW91099.1"/>
    <property type="molecule type" value="Genomic_DNA"/>
</dbReference>
<proteinExistence type="predicted"/>
<reference evidence="8 9" key="1">
    <citation type="submission" date="2014-06" db="EMBL/GenBank/DDBJ databases">
        <authorList>
            <person name="Swart Estienne"/>
        </authorList>
    </citation>
    <scope>NUCLEOTIDE SEQUENCE [LARGE SCALE GENOMIC DNA]</scope>
    <source>
        <strain evidence="8 9">130c</strain>
    </source>
</reference>
<dbReference type="SUPFAM" id="SSF57850">
    <property type="entry name" value="RING/U-box"/>
    <property type="match status" value="1"/>
</dbReference>
<feature type="compositionally biased region" description="Basic and acidic residues" evidence="5">
    <location>
        <begin position="180"/>
        <end position="191"/>
    </location>
</feature>
<evidence type="ECO:0000256" key="1">
    <source>
        <dbReference type="ARBA" id="ARBA00022723"/>
    </source>
</evidence>
<keyword evidence="3" id="KW-0862">Zinc</keyword>
<gene>
    <name evidence="8" type="primary">Contig9335.g9975</name>
    <name evidence="8" type="ORF">STYLEM_20249</name>
</gene>
<feature type="domain" description="FHA" evidence="6">
    <location>
        <begin position="724"/>
        <end position="768"/>
    </location>
</feature>
<dbReference type="PROSITE" id="PS51292">
    <property type="entry name" value="ZF_RING_CH"/>
    <property type="match status" value="1"/>
</dbReference>
<dbReference type="Pfam" id="PF00498">
    <property type="entry name" value="FHA"/>
    <property type="match status" value="1"/>
</dbReference>
<dbReference type="AlphaFoldDB" id="A0A078B9J6"/>
<dbReference type="Pfam" id="PF12906">
    <property type="entry name" value="RINGv"/>
    <property type="match status" value="1"/>
</dbReference>
<dbReference type="InterPro" id="IPR000253">
    <property type="entry name" value="FHA_dom"/>
</dbReference>
<keyword evidence="4" id="KW-0175">Coiled coil</keyword>
<dbReference type="Proteomes" id="UP000039865">
    <property type="component" value="Unassembled WGS sequence"/>
</dbReference>
<dbReference type="SMART" id="SM00744">
    <property type="entry name" value="RINGv"/>
    <property type="match status" value="1"/>
</dbReference>
<dbReference type="Gene3D" id="3.30.40.10">
    <property type="entry name" value="Zinc/RING finger domain, C3HC4 (zinc finger)"/>
    <property type="match status" value="1"/>
</dbReference>
<feature type="coiled-coil region" evidence="4">
    <location>
        <begin position="28"/>
        <end position="93"/>
    </location>
</feature>
<dbReference type="SMART" id="SM00240">
    <property type="entry name" value="FHA"/>
    <property type="match status" value="1"/>
</dbReference>
<feature type="domain" description="RING-CH-type" evidence="7">
    <location>
        <begin position="600"/>
        <end position="676"/>
    </location>
</feature>
<dbReference type="InterPro" id="IPR011016">
    <property type="entry name" value="Znf_RING-CH"/>
</dbReference>
<dbReference type="PANTHER" id="PTHR46210:SF1">
    <property type="entry name" value="FHA DOMAIN-CONTAINING PROTEIN"/>
    <property type="match status" value="1"/>
</dbReference>
<keyword evidence="2" id="KW-0863">Zinc-finger</keyword>
<name>A0A078B9J6_STYLE</name>
<evidence type="ECO:0000256" key="5">
    <source>
        <dbReference type="SAM" id="MobiDB-lite"/>
    </source>
</evidence>
<dbReference type="CDD" id="cd00060">
    <property type="entry name" value="FHA"/>
    <property type="match status" value="1"/>
</dbReference>
<evidence type="ECO:0000256" key="4">
    <source>
        <dbReference type="SAM" id="Coils"/>
    </source>
</evidence>
<sequence>MEYHQSPSDNLHFSDVQKYLQHILAVTKKEESERVATIEAVIEEVKIQEQIPINVQEEQKIQFQIDQLSEEQKEEQKIMIESLLEQFEQVQKSEFVQAQQESNLEEEKEPVYLINQDQRPQQLESDRSLAAALQQQQFDSPIFNVQNEDVFDRVDSLNLYDYQKKPEIDNNNLFLPLEEEKDKQEEEKIDSNETSPRSIPDEHDLSVNYEDHYLDNYMCLLKGITWGRESHGLFDYGTRHPLKKQMRTDVEQTLVRTLNNDLFLVPVDTDLRQEFDKQAQPLLNIRKNKNKYYLEALSVPRKDDLVPHIQSEVPNPNNPLLQHLNNIQPQPGQPVQIAVQNLQVNNNNNAQAGDQQNNFSLNDLPDNTAHNCDVRERMYQIVRSTIKDEKNVLGRVLFKVLEMRIDEIEQQKEFKQFREHRRNKNYKRQQQKLIQERHITDHDCQLNNQDLDKSVESLMILDQLESCLECLEGEQNYQNIECLIPESSIKIKLKDSKKEPSLIQIQQQTKAKEKVKCNEDSAKSYQQQPLQSPQKTIKIKRAKSGGRQLENREKVVINFDLNCKNINAEDAKEEESLKQQNEQAITKMDPNEINDVNSEGVDKDSPLCRFCWGSEISIANPLLSSCKCNGGIRFIHYCCLKEWLNTKRSVKEQSTLTSYYYKSFECELCKTPYPLIFKAKNRRYNLVDSNKMTGNYLVLESLTLEQNLQRIVHVIQPTTFVKSINLGRGHDSDLRINDISVSRCHATIKFKKDAFYLKDGRSKFGTLVLIKHKLNLTPDTTKAVQVGRTVINFSIKKCLPLIYKEGEFQKLNNKDKAQEVNLDQQRAKLMKHLENMQQAEDYIQKQAAEHQRLANGDNFHQRRYFVQQNIHEEEIKIDYDLNLYPRANHLAPQQQLLQNNQVASLIGIRVQDIPRNEENVQQDDDGRQGVGQIGSVLRQNNDIFNLLRRSDDQIRPLNSIPQIQQQNINNGSQDNVIDNNANQVEMIRPQVVNNENGVRNLNLNMLNYVA</sequence>
<evidence type="ECO:0000259" key="6">
    <source>
        <dbReference type="PROSITE" id="PS50006"/>
    </source>
</evidence>
<dbReference type="GO" id="GO:0008270">
    <property type="term" value="F:zinc ion binding"/>
    <property type="evidence" value="ECO:0007669"/>
    <property type="project" value="UniProtKB-KW"/>
</dbReference>
<dbReference type="Gene3D" id="2.60.200.20">
    <property type="match status" value="1"/>
</dbReference>
<protein>
    <submittedName>
        <fullName evidence="8">Ringv domain containing protein</fullName>
    </submittedName>
</protein>
<evidence type="ECO:0000313" key="8">
    <source>
        <dbReference type="EMBL" id="CDW91099.1"/>
    </source>
</evidence>
<organism evidence="8 9">
    <name type="scientific">Stylonychia lemnae</name>
    <name type="common">Ciliate</name>
    <dbReference type="NCBI Taxonomy" id="5949"/>
    <lineage>
        <taxon>Eukaryota</taxon>
        <taxon>Sar</taxon>
        <taxon>Alveolata</taxon>
        <taxon>Ciliophora</taxon>
        <taxon>Intramacronucleata</taxon>
        <taxon>Spirotrichea</taxon>
        <taxon>Stichotrichia</taxon>
        <taxon>Sporadotrichida</taxon>
        <taxon>Oxytrichidae</taxon>
        <taxon>Stylonychinae</taxon>
        <taxon>Stylonychia</taxon>
    </lineage>
</organism>
<evidence type="ECO:0000256" key="2">
    <source>
        <dbReference type="ARBA" id="ARBA00022771"/>
    </source>
</evidence>
<dbReference type="OrthoDB" id="264354at2759"/>